<gene>
    <name evidence="2" type="ORF">EYF80_039292</name>
</gene>
<comment type="caution">
    <text evidence="2">The sequence shown here is derived from an EMBL/GenBank/DDBJ whole genome shotgun (WGS) entry which is preliminary data.</text>
</comment>
<dbReference type="AlphaFoldDB" id="A0A4Z2GCV9"/>
<feature type="region of interest" description="Disordered" evidence="1">
    <location>
        <begin position="40"/>
        <end position="67"/>
    </location>
</feature>
<evidence type="ECO:0000256" key="1">
    <source>
        <dbReference type="SAM" id="MobiDB-lite"/>
    </source>
</evidence>
<evidence type="ECO:0000313" key="3">
    <source>
        <dbReference type="Proteomes" id="UP000314294"/>
    </source>
</evidence>
<evidence type="ECO:0000313" key="2">
    <source>
        <dbReference type="EMBL" id="TNN50482.1"/>
    </source>
</evidence>
<name>A0A4Z2GCV9_9TELE</name>
<reference evidence="2 3" key="1">
    <citation type="submission" date="2019-03" db="EMBL/GenBank/DDBJ databases">
        <title>First draft genome of Liparis tanakae, snailfish: a comprehensive survey of snailfish specific genes.</title>
        <authorList>
            <person name="Kim W."/>
            <person name="Song I."/>
            <person name="Jeong J.-H."/>
            <person name="Kim D."/>
            <person name="Kim S."/>
            <person name="Ryu S."/>
            <person name="Song J.Y."/>
            <person name="Lee S.K."/>
        </authorList>
    </citation>
    <scope>NUCLEOTIDE SEQUENCE [LARGE SCALE GENOMIC DNA]</scope>
    <source>
        <tissue evidence="2">Muscle</tissue>
    </source>
</reference>
<dbReference type="Proteomes" id="UP000314294">
    <property type="component" value="Unassembled WGS sequence"/>
</dbReference>
<keyword evidence="3" id="KW-1185">Reference proteome</keyword>
<proteinExistence type="predicted"/>
<dbReference type="EMBL" id="SRLO01000615">
    <property type="protein sequence ID" value="TNN50482.1"/>
    <property type="molecule type" value="Genomic_DNA"/>
</dbReference>
<accession>A0A4Z2GCV9</accession>
<sequence length="232" mass="25274">MLQVGAVGMVVMRRQFLRKVQRLVVGALLQSTGSMCAAVSGEGYPHRSKVKGQRSGDGDMSNRGQLPKTTTVMKKPVSQHNRRVVVVTVSSSSLISGGMPRGGDVDFLWREAGFPPVRPVMLGPRRDPRAAFTLWMETSMWPSASLYFFTRTANNSRLKLGTQRTHVPRDVVAPAHGLNPVDGAGVDPHQVPGPLDEAVHRDVCFVEVLQHRPPGPGQVVHPMPEHIGGTHM</sequence>
<organism evidence="2 3">
    <name type="scientific">Liparis tanakae</name>
    <name type="common">Tanaka's snailfish</name>
    <dbReference type="NCBI Taxonomy" id="230148"/>
    <lineage>
        <taxon>Eukaryota</taxon>
        <taxon>Metazoa</taxon>
        <taxon>Chordata</taxon>
        <taxon>Craniata</taxon>
        <taxon>Vertebrata</taxon>
        <taxon>Euteleostomi</taxon>
        <taxon>Actinopterygii</taxon>
        <taxon>Neopterygii</taxon>
        <taxon>Teleostei</taxon>
        <taxon>Neoteleostei</taxon>
        <taxon>Acanthomorphata</taxon>
        <taxon>Eupercaria</taxon>
        <taxon>Perciformes</taxon>
        <taxon>Cottioidei</taxon>
        <taxon>Cottales</taxon>
        <taxon>Liparidae</taxon>
        <taxon>Liparis</taxon>
    </lineage>
</organism>
<protein>
    <submittedName>
        <fullName evidence="2">Uncharacterized protein</fullName>
    </submittedName>
</protein>